<evidence type="ECO:0000259" key="2">
    <source>
        <dbReference type="Pfam" id="PF07786"/>
    </source>
</evidence>
<reference evidence="3 4" key="1">
    <citation type="submission" date="2020-08" db="EMBL/GenBank/DDBJ databases">
        <title>Genomic Encyclopedia of Type Strains, Phase IV (KMG-IV): sequencing the most valuable type-strain genomes for metagenomic binning, comparative biology and taxonomic classification.</title>
        <authorList>
            <person name="Goeker M."/>
        </authorList>
    </citation>
    <scope>NUCLEOTIDE SEQUENCE [LARGE SCALE GENOMIC DNA]</scope>
    <source>
        <strain evidence="3 4">DSM 28760</strain>
    </source>
</reference>
<sequence length="251" mass="27495">MTMPVSSKLPAGGKRILALDAARGIAIIAMISYHFMWDLYFTGFWDVNAARDPLLRFYAKAIAASFLTIAGISLYLAQERGIRWPSFLKRLAIIAIAALAVSVGSWFAFPQSFIFFGILHCIAVSSVVALPFLRAPLALVFAAAAAAFALPLFIASPALETWPTWWLGLGEWPPASNDYVPLFPWVGFVLVGVGVARLLVPMRDTVAQWQPRTWLGRGLIAAGRYSLIIYLTHQIVLLGILIGLAQILRPL</sequence>
<dbReference type="Proteomes" id="UP000537592">
    <property type="component" value="Unassembled WGS sequence"/>
</dbReference>
<gene>
    <name evidence="3" type="ORF">FHS81_001058</name>
</gene>
<feature type="transmembrane region" description="Helical" evidence="1">
    <location>
        <begin position="57"/>
        <end position="76"/>
    </location>
</feature>
<organism evidence="3 4">
    <name type="scientific">Pseudochelatococcus contaminans</name>
    <dbReference type="NCBI Taxonomy" id="1538103"/>
    <lineage>
        <taxon>Bacteria</taxon>
        <taxon>Pseudomonadati</taxon>
        <taxon>Pseudomonadota</taxon>
        <taxon>Alphaproteobacteria</taxon>
        <taxon>Hyphomicrobiales</taxon>
        <taxon>Chelatococcaceae</taxon>
        <taxon>Pseudochelatococcus</taxon>
    </lineage>
</organism>
<evidence type="ECO:0000256" key="1">
    <source>
        <dbReference type="SAM" id="Phobius"/>
    </source>
</evidence>
<dbReference type="EMBL" id="JACICC010000002">
    <property type="protein sequence ID" value="MBB3808988.1"/>
    <property type="molecule type" value="Genomic_DNA"/>
</dbReference>
<feature type="transmembrane region" description="Helical" evidence="1">
    <location>
        <begin position="179"/>
        <end position="200"/>
    </location>
</feature>
<keyword evidence="1" id="KW-0472">Membrane</keyword>
<feature type="transmembrane region" description="Helical" evidence="1">
    <location>
        <begin position="16"/>
        <end position="37"/>
    </location>
</feature>
<feature type="transmembrane region" description="Helical" evidence="1">
    <location>
        <begin position="88"/>
        <end position="107"/>
    </location>
</feature>
<feature type="transmembrane region" description="Helical" evidence="1">
    <location>
        <begin position="137"/>
        <end position="159"/>
    </location>
</feature>
<evidence type="ECO:0000313" key="4">
    <source>
        <dbReference type="Proteomes" id="UP000537592"/>
    </source>
</evidence>
<keyword evidence="4" id="KW-1185">Reference proteome</keyword>
<proteinExistence type="predicted"/>
<dbReference type="AlphaFoldDB" id="A0A7W5Z2L6"/>
<keyword evidence="1" id="KW-0812">Transmembrane</keyword>
<name>A0A7W5Z2L6_9HYPH</name>
<accession>A0A7W5Z2L6</accession>
<dbReference type="Pfam" id="PF07786">
    <property type="entry name" value="HGSNAT_cat"/>
    <property type="match status" value="1"/>
</dbReference>
<keyword evidence="1" id="KW-1133">Transmembrane helix</keyword>
<feature type="domain" description="Heparan-alpha-glucosaminide N-acetyltransferase catalytic" evidence="2">
    <location>
        <begin position="15"/>
        <end position="234"/>
    </location>
</feature>
<protein>
    <submittedName>
        <fullName evidence="3">Putative membrane protein</fullName>
    </submittedName>
</protein>
<dbReference type="RefSeq" id="WP_183750998.1">
    <property type="nucleotide sequence ID" value="NZ_JACICC010000002.1"/>
</dbReference>
<feature type="transmembrane region" description="Helical" evidence="1">
    <location>
        <begin position="227"/>
        <end position="248"/>
    </location>
</feature>
<feature type="transmembrane region" description="Helical" evidence="1">
    <location>
        <begin position="113"/>
        <end position="130"/>
    </location>
</feature>
<dbReference type="InterPro" id="IPR012429">
    <property type="entry name" value="HGSNAT_cat"/>
</dbReference>
<comment type="caution">
    <text evidence="3">The sequence shown here is derived from an EMBL/GenBank/DDBJ whole genome shotgun (WGS) entry which is preliminary data.</text>
</comment>
<evidence type="ECO:0000313" key="3">
    <source>
        <dbReference type="EMBL" id="MBB3808988.1"/>
    </source>
</evidence>